<dbReference type="InterPro" id="IPR050367">
    <property type="entry name" value="APC_superfamily"/>
</dbReference>
<evidence type="ECO:0000256" key="3">
    <source>
        <dbReference type="ARBA" id="ARBA00022692"/>
    </source>
</evidence>
<feature type="transmembrane region" description="Helical" evidence="6">
    <location>
        <begin position="63"/>
        <end position="80"/>
    </location>
</feature>
<proteinExistence type="predicted"/>
<feature type="transmembrane region" description="Helical" evidence="6">
    <location>
        <begin position="195"/>
        <end position="216"/>
    </location>
</feature>
<evidence type="ECO:0000313" key="7">
    <source>
        <dbReference type="EMBL" id="PZQ10392.1"/>
    </source>
</evidence>
<dbReference type="GO" id="GO:0005886">
    <property type="term" value="C:plasma membrane"/>
    <property type="evidence" value="ECO:0007669"/>
    <property type="project" value="UniProtKB-SubCell"/>
</dbReference>
<feature type="transmembrane region" description="Helical" evidence="6">
    <location>
        <begin position="287"/>
        <end position="309"/>
    </location>
</feature>
<evidence type="ECO:0000256" key="2">
    <source>
        <dbReference type="ARBA" id="ARBA00022475"/>
    </source>
</evidence>
<feature type="transmembrane region" description="Helical" evidence="6">
    <location>
        <begin position="338"/>
        <end position="361"/>
    </location>
</feature>
<accession>A0A2W5JZ96</accession>
<sequence>MTLGVDAAAVTSGAVKPDHPADSYELQRTLNWTHAFWIASGTPVLVLFSIGAVAAAVGNISPLVWTLSMFVGFIQCFTYAEISGLFPNKSGGASVYGSIAWVRYGKFLGPVSVWANWFSWSPVLAIGSGLAAGYVLQMLFPADSAIRTWQIVLYDLSFIKQGLLIRINATFLVGLFLMFMVFAIQHRGILKAARVQMMVAVVVLAPLFLIGVVPFFTGDVHSQNFQPFVPLIHDAAGTPKAGAWDMVGFTTLAAGLLVAAWSTYPFETAVCYVREFKDPGRDTVRALVYSGMLCIAFFVAVPIAFQGYFGLSGLLDPGIYDGTGVGRVMAQMIGAGPVLANIVMSMLTLSVCLVIMTAMAGSSRTLYQGSHDGWLPKYLSRLNHHGAPIAAMWTDLVVNAVLLMMSDYVFLIVLANTVYMIFVFLNLQAGWLHRIDRPDAPRPFRCPTWLIAVGAVCGFFNLLLMGWGADFWGERALLVSLLIVSAIIPVFFYRHYVTDKGKFPPWMQADLEVDGQVIKARAGILPYVTLLAGAATVFVGYSLATFHTP</sequence>
<feature type="transmembrane region" description="Helical" evidence="6">
    <location>
        <begin position="113"/>
        <end position="136"/>
    </location>
</feature>
<dbReference type="InterPro" id="IPR002293">
    <property type="entry name" value="AA/rel_permease1"/>
</dbReference>
<feature type="transmembrane region" description="Helical" evidence="6">
    <location>
        <begin position="163"/>
        <end position="183"/>
    </location>
</feature>
<comment type="caution">
    <text evidence="7">The sequence shown here is derived from an EMBL/GenBank/DDBJ whole genome shotgun (WGS) entry which is preliminary data.</text>
</comment>
<dbReference type="Pfam" id="PF13520">
    <property type="entry name" value="AA_permease_2"/>
    <property type="match status" value="1"/>
</dbReference>
<feature type="transmembrane region" description="Helical" evidence="6">
    <location>
        <begin position="246"/>
        <end position="266"/>
    </location>
</feature>
<dbReference type="EMBL" id="QFPN01000016">
    <property type="protein sequence ID" value="PZQ10392.1"/>
    <property type="molecule type" value="Genomic_DNA"/>
</dbReference>
<dbReference type="PANTHER" id="PTHR42770:SF11">
    <property type="entry name" value="INNER MEMBRANE TRANSPORT PROTEIN YBAT"/>
    <property type="match status" value="1"/>
</dbReference>
<feature type="transmembrane region" description="Helical" evidence="6">
    <location>
        <begin position="475"/>
        <end position="493"/>
    </location>
</feature>
<feature type="transmembrane region" description="Helical" evidence="6">
    <location>
        <begin position="35"/>
        <end position="57"/>
    </location>
</feature>
<organism evidence="7 8">
    <name type="scientific">Ancylobacter novellus</name>
    <name type="common">Thiobacillus novellus</name>
    <dbReference type="NCBI Taxonomy" id="921"/>
    <lineage>
        <taxon>Bacteria</taxon>
        <taxon>Pseudomonadati</taxon>
        <taxon>Pseudomonadota</taxon>
        <taxon>Alphaproteobacteria</taxon>
        <taxon>Hyphomicrobiales</taxon>
        <taxon>Xanthobacteraceae</taxon>
        <taxon>Ancylobacter</taxon>
    </lineage>
</organism>
<keyword evidence="4 6" id="KW-1133">Transmembrane helix</keyword>
<feature type="transmembrane region" description="Helical" evidence="6">
    <location>
        <begin position="408"/>
        <end position="427"/>
    </location>
</feature>
<keyword evidence="3 6" id="KW-0812">Transmembrane</keyword>
<evidence type="ECO:0000256" key="1">
    <source>
        <dbReference type="ARBA" id="ARBA00004651"/>
    </source>
</evidence>
<evidence type="ECO:0000256" key="5">
    <source>
        <dbReference type="ARBA" id="ARBA00023136"/>
    </source>
</evidence>
<dbReference type="GO" id="GO:0022857">
    <property type="term" value="F:transmembrane transporter activity"/>
    <property type="evidence" value="ECO:0007669"/>
    <property type="project" value="InterPro"/>
</dbReference>
<name>A0A2W5JZ96_ANCNO</name>
<feature type="transmembrane region" description="Helical" evidence="6">
    <location>
        <begin position="448"/>
        <end position="469"/>
    </location>
</feature>
<evidence type="ECO:0000313" key="8">
    <source>
        <dbReference type="Proteomes" id="UP000249577"/>
    </source>
</evidence>
<dbReference type="Proteomes" id="UP000249577">
    <property type="component" value="Unassembled WGS sequence"/>
</dbReference>
<reference evidence="7 8" key="1">
    <citation type="submission" date="2017-08" db="EMBL/GenBank/DDBJ databases">
        <title>Infants hospitalized years apart are colonized by the same room-sourced microbial strains.</title>
        <authorList>
            <person name="Brooks B."/>
            <person name="Olm M.R."/>
            <person name="Firek B.A."/>
            <person name="Baker R."/>
            <person name="Thomas B.C."/>
            <person name="Morowitz M.J."/>
            <person name="Banfield J.F."/>
        </authorList>
    </citation>
    <scope>NUCLEOTIDE SEQUENCE [LARGE SCALE GENOMIC DNA]</scope>
    <source>
        <strain evidence="7">S2_005_003_R2_43</strain>
    </source>
</reference>
<keyword evidence="2" id="KW-1003">Cell membrane</keyword>
<dbReference type="PANTHER" id="PTHR42770">
    <property type="entry name" value="AMINO ACID TRANSPORTER-RELATED"/>
    <property type="match status" value="1"/>
</dbReference>
<keyword evidence="5 6" id="KW-0472">Membrane</keyword>
<comment type="subcellular location">
    <subcellularLocation>
        <location evidence="1">Cell membrane</location>
        <topology evidence="1">Multi-pass membrane protein</topology>
    </subcellularLocation>
</comment>
<protein>
    <submittedName>
        <fullName evidence="7">Amino acid permease</fullName>
    </submittedName>
</protein>
<dbReference type="AlphaFoldDB" id="A0A2W5JZ96"/>
<evidence type="ECO:0000256" key="4">
    <source>
        <dbReference type="ARBA" id="ARBA00022989"/>
    </source>
</evidence>
<gene>
    <name evidence="7" type="ORF">DI565_19945</name>
</gene>
<feature type="transmembrane region" description="Helical" evidence="6">
    <location>
        <begin position="524"/>
        <end position="544"/>
    </location>
</feature>
<dbReference type="PIRSF" id="PIRSF006060">
    <property type="entry name" value="AA_transporter"/>
    <property type="match status" value="1"/>
</dbReference>
<evidence type="ECO:0000256" key="6">
    <source>
        <dbReference type="SAM" id="Phobius"/>
    </source>
</evidence>
<dbReference type="Gene3D" id="1.20.1740.10">
    <property type="entry name" value="Amino acid/polyamine transporter I"/>
    <property type="match status" value="1"/>
</dbReference>